<dbReference type="PANTHER" id="PTHR32361:SF23">
    <property type="entry name" value="FERRIC-CHELATE REDUCTASE"/>
    <property type="match status" value="1"/>
</dbReference>
<feature type="transmembrane region" description="Helical" evidence="14">
    <location>
        <begin position="264"/>
        <end position="283"/>
    </location>
</feature>
<keyword evidence="11 14" id="KW-0472">Membrane</keyword>
<dbReference type="AlphaFoldDB" id="A0A6H0Y0I2"/>
<evidence type="ECO:0000256" key="3">
    <source>
        <dbReference type="ARBA" id="ARBA00012668"/>
    </source>
</evidence>
<dbReference type="InterPro" id="IPR017927">
    <property type="entry name" value="FAD-bd_FR_type"/>
</dbReference>
<evidence type="ECO:0000313" key="17">
    <source>
        <dbReference type="Proteomes" id="UP000503462"/>
    </source>
</evidence>
<feature type="transmembrane region" description="Helical" evidence="14">
    <location>
        <begin position="508"/>
        <end position="525"/>
    </location>
</feature>
<keyword evidence="8 14" id="KW-1133">Transmembrane helix</keyword>
<dbReference type="PROSITE" id="PS51384">
    <property type="entry name" value="FAD_FR"/>
    <property type="match status" value="1"/>
</dbReference>
<evidence type="ECO:0000313" key="16">
    <source>
        <dbReference type="EMBL" id="QIX00542.1"/>
    </source>
</evidence>
<reference evidence="16 17" key="1">
    <citation type="journal article" date="2016" name="Sci. Rep.">
        <title>Peltaster fructicola genome reveals evolution from an invasive phytopathogen to an ectophytic parasite.</title>
        <authorList>
            <person name="Xu C."/>
            <person name="Chen H."/>
            <person name="Gleason M.L."/>
            <person name="Xu J.R."/>
            <person name="Liu H."/>
            <person name="Zhang R."/>
            <person name="Sun G."/>
        </authorList>
    </citation>
    <scope>NUCLEOTIDE SEQUENCE [LARGE SCALE GENOMIC DNA]</scope>
    <source>
        <strain evidence="16 17">LNHT1506</strain>
    </source>
</reference>
<evidence type="ECO:0000256" key="2">
    <source>
        <dbReference type="ARBA" id="ARBA00006278"/>
    </source>
</evidence>
<feature type="compositionally biased region" description="Polar residues" evidence="13">
    <location>
        <begin position="672"/>
        <end position="684"/>
    </location>
</feature>
<feature type="region of interest" description="Disordered" evidence="13">
    <location>
        <begin position="631"/>
        <end position="717"/>
    </location>
</feature>
<dbReference type="SUPFAM" id="SSF63380">
    <property type="entry name" value="Riboflavin synthase domain-like"/>
    <property type="match status" value="1"/>
</dbReference>
<feature type="domain" description="FAD-binding FR-type" evidence="15">
    <location>
        <begin position="386"/>
        <end position="501"/>
    </location>
</feature>
<protein>
    <recommendedName>
        <fullName evidence="3">ferric-chelate reductase (NADPH)</fullName>
        <ecNumber evidence="3">1.16.1.9</ecNumber>
    </recommendedName>
</protein>
<feature type="transmembrane region" description="Helical" evidence="14">
    <location>
        <begin position="303"/>
        <end position="324"/>
    </location>
</feature>
<dbReference type="InterPro" id="IPR013121">
    <property type="entry name" value="Fe_red_NAD-bd_6"/>
</dbReference>
<feature type="transmembrane region" description="Helical" evidence="14">
    <location>
        <begin position="363"/>
        <end position="381"/>
    </location>
</feature>
<dbReference type="PANTHER" id="PTHR32361">
    <property type="entry name" value="FERRIC/CUPRIC REDUCTASE TRANSMEMBRANE COMPONENT"/>
    <property type="match status" value="1"/>
</dbReference>
<dbReference type="Pfam" id="PF08030">
    <property type="entry name" value="NAD_binding_6"/>
    <property type="match status" value="1"/>
</dbReference>
<dbReference type="InterPro" id="IPR051410">
    <property type="entry name" value="Ferric/Cupric_Reductase"/>
</dbReference>
<dbReference type="Pfam" id="PF08022">
    <property type="entry name" value="FAD_binding_8"/>
    <property type="match status" value="1"/>
</dbReference>
<comment type="catalytic activity">
    <reaction evidence="12">
        <text>2 a Fe(II)-siderophore + NADP(+) + H(+) = 2 a Fe(III)-siderophore + NADPH</text>
        <dbReference type="Rhea" id="RHEA:28795"/>
        <dbReference type="Rhea" id="RHEA-COMP:11342"/>
        <dbReference type="Rhea" id="RHEA-COMP:11344"/>
        <dbReference type="ChEBI" id="CHEBI:15378"/>
        <dbReference type="ChEBI" id="CHEBI:29033"/>
        <dbReference type="ChEBI" id="CHEBI:29034"/>
        <dbReference type="ChEBI" id="CHEBI:57783"/>
        <dbReference type="ChEBI" id="CHEBI:58349"/>
        <dbReference type="EC" id="1.16.1.9"/>
    </reaction>
</comment>
<evidence type="ECO:0000256" key="7">
    <source>
        <dbReference type="ARBA" id="ARBA00022982"/>
    </source>
</evidence>
<evidence type="ECO:0000256" key="10">
    <source>
        <dbReference type="ARBA" id="ARBA00023065"/>
    </source>
</evidence>
<dbReference type="GO" id="GO:0006826">
    <property type="term" value="P:iron ion transport"/>
    <property type="evidence" value="ECO:0007669"/>
    <property type="project" value="TreeGrafter"/>
</dbReference>
<dbReference type="InterPro" id="IPR039261">
    <property type="entry name" value="FNR_nucleotide-bd"/>
</dbReference>
<feature type="transmembrane region" description="Helical" evidence="14">
    <location>
        <begin position="187"/>
        <end position="210"/>
    </location>
</feature>
<dbReference type="GO" id="GO:0052851">
    <property type="term" value="F:ferric-chelate reductase (NADPH) activity"/>
    <property type="evidence" value="ECO:0007669"/>
    <property type="project" value="UniProtKB-EC"/>
</dbReference>
<evidence type="ECO:0000256" key="4">
    <source>
        <dbReference type="ARBA" id="ARBA00022448"/>
    </source>
</evidence>
<accession>A0A6H0Y0I2</accession>
<feature type="transmembrane region" description="Helical" evidence="14">
    <location>
        <begin position="69"/>
        <end position="87"/>
    </location>
</feature>
<dbReference type="OrthoDB" id="167398at2759"/>
<dbReference type="SFLD" id="SFLDS00052">
    <property type="entry name" value="Ferric_Reductase_Domain"/>
    <property type="match status" value="1"/>
</dbReference>
<feature type="transmembrane region" description="Helical" evidence="14">
    <location>
        <begin position="331"/>
        <end position="351"/>
    </location>
</feature>
<organism evidence="16 17">
    <name type="scientific">Peltaster fructicola</name>
    <dbReference type="NCBI Taxonomy" id="286661"/>
    <lineage>
        <taxon>Eukaryota</taxon>
        <taxon>Fungi</taxon>
        <taxon>Dikarya</taxon>
        <taxon>Ascomycota</taxon>
        <taxon>Pezizomycotina</taxon>
        <taxon>Dothideomycetes</taxon>
        <taxon>Dothideomycetes incertae sedis</taxon>
        <taxon>Peltaster</taxon>
    </lineage>
</organism>
<evidence type="ECO:0000256" key="1">
    <source>
        <dbReference type="ARBA" id="ARBA00004651"/>
    </source>
</evidence>
<dbReference type="InterPro" id="IPR013112">
    <property type="entry name" value="FAD-bd_8"/>
</dbReference>
<evidence type="ECO:0000256" key="13">
    <source>
        <dbReference type="SAM" id="MobiDB-lite"/>
    </source>
</evidence>
<keyword evidence="6 14" id="KW-0812">Transmembrane</keyword>
<keyword evidence="17" id="KW-1185">Reference proteome</keyword>
<keyword evidence="7" id="KW-0249">Electron transport</keyword>
<sequence>MPVLVDLLVHRAGIVLDSAAETLHNVEQEILGAGSQLSRRIYIPCCNASSPPGLVEAVTRDPWTDSDKYALGWVYFCVILLVLAMVARGYNLFTDRLRIAIHKDENFEVMSPETDPSYEMSVLATDRSTNKLFSRQQAMSPQLDTTTAGSSHPLMGFLFAVVRYIFYRPTPEITYRRGWRPITFPSLSVLALVCAALIFTVLYCFVPQPLYWQSIQYGSPPLAIRSGMIAVAMMPWIVALSMKANFISMMTGIGHERLNVCHRWLAWLFLLMSLIHTIPFYIQPVWDQGGLLVFNAYFSQSGIAIYGTGIAALVPAIVLCIHSLPPLRRRFYEFFVTVHVPISIVLLGMLFWHCANYLTSWAYLWSTVGIWVASYIARLFYLNWTNPWRMSWLVGEECAVTIMQEDAVKITIPTQMKWRPGQYIYLRMPGISIFENHPFTIASLCSEAFPSGYGDEYKDLVVVFRPFRGFTRKVVEKALDNGPWHTYRAFIDGPYGGMRRTLHSFDHVVLIAGGSGVTALVSHLLDLVKRMRDGNAVTKRVHIIWALKRPEIMEWFKEELRICREYAPPDTVHCQFYITAAKRQSSRPVSLTPSHPLANRLHHAVNDMFQNVANNRLSMASSQRHSALILDEAAGDPEREQQLRNEGEDRLRPLPQAHMKGPRRSSPSPSSHATAEASNVQGRSSLHEKRRAEALHLDLPSTDQTVEGEKADQDFGFPSTPTEFQKSLMRFAFMPAAVRAKKSGWSTEWGRPDLAYMLKGLSRDWDGRRACVFVCGPPSMRVDVSRTVASLQADVMKGGPLEEIYLHAENYAL</sequence>
<feature type="transmembrane region" description="Helical" evidence="14">
    <location>
        <begin position="222"/>
        <end position="243"/>
    </location>
</feature>
<keyword evidence="5" id="KW-1003">Cell membrane</keyword>
<dbReference type="GO" id="GO:0005886">
    <property type="term" value="C:plasma membrane"/>
    <property type="evidence" value="ECO:0007669"/>
    <property type="project" value="UniProtKB-SubCell"/>
</dbReference>
<dbReference type="GO" id="GO:0006879">
    <property type="term" value="P:intracellular iron ion homeostasis"/>
    <property type="evidence" value="ECO:0007669"/>
    <property type="project" value="TreeGrafter"/>
</dbReference>
<keyword evidence="10" id="KW-0406">Ion transport</keyword>
<dbReference type="EC" id="1.16.1.9" evidence="3"/>
<evidence type="ECO:0000256" key="11">
    <source>
        <dbReference type="ARBA" id="ARBA00023136"/>
    </source>
</evidence>
<evidence type="ECO:0000256" key="8">
    <source>
        <dbReference type="ARBA" id="ARBA00022989"/>
    </source>
</evidence>
<dbReference type="CDD" id="cd06186">
    <property type="entry name" value="NOX_Duox_like_FAD_NADP"/>
    <property type="match status" value="1"/>
</dbReference>
<feature type="compositionally biased region" description="Basic and acidic residues" evidence="13">
    <location>
        <begin position="685"/>
        <end position="696"/>
    </location>
</feature>
<dbReference type="SFLD" id="SFLDG01168">
    <property type="entry name" value="Ferric_reductase_subgroup_(FRE"/>
    <property type="match status" value="1"/>
</dbReference>
<evidence type="ECO:0000256" key="9">
    <source>
        <dbReference type="ARBA" id="ARBA00023002"/>
    </source>
</evidence>
<dbReference type="InterPro" id="IPR017938">
    <property type="entry name" value="Riboflavin_synthase-like_b-brl"/>
</dbReference>
<dbReference type="EMBL" id="CP051142">
    <property type="protein sequence ID" value="QIX00542.1"/>
    <property type="molecule type" value="Genomic_DNA"/>
</dbReference>
<keyword evidence="9" id="KW-0560">Oxidoreductase</keyword>
<dbReference type="Proteomes" id="UP000503462">
    <property type="component" value="Chromosome 4"/>
</dbReference>
<dbReference type="SUPFAM" id="SSF52343">
    <property type="entry name" value="Ferredoxin reductase-like, C-terminal NADP-linked domain"/>
    <property type="match status" value="1"/>
</dbReference>
<evidence type="ECO:0000259" key="15">
    <source>
        <dbReference type="PROSITE" id="PS51384"/>
    </source>
</evidence>
<evidence type="ECO:0000256" key="6">
    <source>
        <dbReference type="ARBA" id="ARBA00022692"/>
    </source>
</evidence>
<name>A0A6H0Y0I2_9PEZI</name>
<dbReference type="Gene3D" id="3.40.50.80">
    <property type="entry name" value="Nucleotide-binding domain of ferredoxin-NADP reductase (FNR) module"/>
    <property type="match status" value="2"/>
</dbReference>
<evidence type="ECO:0000256" key="14">
    <source>
        <dbReference type="SAM" id="Phobius"/>
    </source>
</evidence>
<proteinExistence type="inferred from homology"/>
<evidence type="ECO:0000256" key="5">
    <source>
        <dbReference type="ARBA" id="ARBA00022475"/>
    </source>
</evidence>
<dbReference type="GO" id="GO:0015677">
    <property type="term" value="P:copper ion import"/>
    <property type="evidence" value="ECO:0007669"/>
    <property type="project" value="TreeGrafter"/>
</dbReference>
<keyword evidence="4" id="KW-0813">Transport</keyword>
<evidence type="ECO:0000256" key="12">
    <source>
        <dbReference type="ARBA" id="ARBA00048483"/>
    </source>
</evidence>
<comment type="subcellular location">
    <subcellularLocation>
        <location evidence="1">Cell membrane</location>
        <topology evidence="1">Multi-pass membrane protein</topology>
    </subcellularLocation>
</comment>
<dbReference type="Pfam" id="PF01794">
    <property type="entry name" value="Ferric_reduct"/>
    <property type="match status" value="1"/>
</dbReference>
<feature type="compositionally biased region" description="Basic and acidic residues" evidence="13">
    <location>
        <begin position="636"/>
        <end position="652"/>
    </location>
</feature>
<comment type="similarity">
    <text evidence="2">Belongs to the ferric reductase (FRE) family.</text>
</comment>
<dbReference type="InterPro" id="IPR013130">
    <property type="entry name" value="Fe3_Rdtase_TM_dom"/>
</dbReference>
<gene>
    <name evidence="16" type="ORF">AMS68_006059</name>
</gene>